<dbReference type="InterPro" id="IPR028098">
    <property type="entry name" value="Glyco_trans_4-like_N"/>
</dbReference>
<dbReference type="SUPFAM" id="SSF53756">
    <property type="entry name" value="UDP-Glycosyltransferase/glycogen phosphorylase"/>
    <property type="match status" value="1"/>
</dbReference>
<dbReference type="PANTHER" id="PTHR45947:SF3">
    <property type="entry name" value="SULFOQUINOVOSYL TRANSFERASE SQD2"/>
    <property type="match status" value="1"/>
</dbReference>
<dbReference type="GO" id="GO:0016758">
    <property type="term" value="F:hexosyltransferase activity"/>
    <property type="evidence" value="ECO:0007669"/>
    <property type="project" value="TreeGrafter"/>
</dbReference>
<evidence type="ECO:0000256" key="2">
    <source>
        <dbReference type="ARBA" id="ARBA00022679"/>
    </source>
</evidence>
<keyword evidence="1 5" id="KW-0328">Glycosyltransferase</keyword>
<organism evidence="5 6">
    <name type="scientific">Cutibacterium granulosum</name>
    <dbReference type="NCBI Taxonomy" id="33011"/>
    <lineage>
        <taxon>Bacteria</taxon>
        <taxon>Bacillati</taxon>
        <taxon>Actinomycetota</taxon>
        <taxon>Actinomycetes</taxon>
        <taxon>Propionibacteriales</taxon>
        <taxon>Propionibacteriaceae</taxon>
        <taxon>Cutibacterium</taxon>
    </lineage>
</organism>
<feature type="domain" description="Glycosyltransferase subfamily 4-like N-terminal" evidence="4">
    <location>
        <begin position="35"/>
        <end position="202"/>
    </location>
</feature>
<dbReference type="KEGG" id="cgrn:4412665_01851"/>
<evidence type="ECO:0000256" key="1">
    <source>
        <dbReference type="ARBA" id="ARBA00022676"/>
    </source>
</evidence>
<sequence>MSPFGQLHNAESSPRAVTIEGVRVAIVAESFLPQVNGVTNSVLRILEHLRAHGHEALVIAPGDSETPHEYQGHRVVSLASLAFPGYSDVRVSASPQWSIERTLAEFDPDVVHLAAPFVIGYKGALAAASLGIPSVAIYQTDVPSYAGRYGLGKLEPYGWYRVRQIHSLSVATYAPSTYSRDQLVSHGVPRVGIWGRGVDKQRFHPSKRSEELRAQWAPNGEVVVGYMGRLAAEKRVQDMAVLADIPGVKLVIVGHGPDRDQLEKQIPGAIFTGGLGGEDLPRAVASMDVFCSTGELETFCQAVQEAKACGVPVISPRRGGPIDLIDPSRTGWLYEPGNMDEFRSYVVDLVGDGYKRRAMGTAARASIEDRTWGHLCAELVGHYEEAIRIGSVAAPARHRLLAAATHHPRRNGRSISLLHR</sequence>
<feature type="domain" description="Glycosyl transferase family 1" evidence="3">
    <location>
        <begin position="210"/>
        <end position="364"/>
    </location>
</feature>
<evidence type="ECO:0000259" key="4">
    <source>
        <dbReference type="Pfam" id="PF13439"/>
    </source>
</evidence>
<proteinExistence type="predicted"/>
<dbReference type="GO" id="GO:1901137">
    <property type="term" value="P:carbohydrate derivative biosynthetic process"/>
    <property type="evidence" value="ECO:0007669"/>
    <property type="project" value="UniProtKB-ARBA"/>
</dbReference>
<dbReference type="EC" id="2.4.1.-" evidence="5"/>
<dbReference type="EMBL" id="LT906441">
    <property type="protein sequence ID" value="SNV39969.1"/>
    <property type="molecule type" value="Genomic_DNA"/>
</dbReference>
<dbReference type="Pfam" id="PF13439">
    <property type="entry name" value="Glyco_transf_4"/>
    <property type="match status" value="1"/>
</dbReference>
<keyword evidence="2 5" id="KW-0808">Transferase</keyword>
<gene>
    <name evidence="5" type="primary">mgtA_2</name>
    <name evidence="5" type="ORF">SAMEA4412665_01851</name>
</gene>
<protein>
    <submittedName>
        <fullName evidence="5">GDP-mannose-dependent alpha-mannosyltransferase</fullName>
        <ecNumber evidence="5">2.4.1.-</ecNumber>
    </submittedName>
</protein>
<dbReference type="InterPro" id="IPR001296">
    <property type="entry name" value="Glyco_trans_1"/>
</dbReference>
<dbReference type="Proteomes" id="UP000215332">
    <property type="component" value="Chromosome 1"/>
</dbReference>
<dbReference type="InterPro" id="IPR050194">
    <property type="entry name" value="Glycosyltransferase_grp1"/>
</dbReference>
<evidence type="ECO:0000313" key="6">
    <source>
        <dbReference type="Proteomes" id="UP000215332"/>
    </source>
</evidence>
<reference evidence="5 6" key="1">
    <citation type="submission" date="2017-06" db="EMBL/GenBank/DDBJ databases">
        <authorList>
            <consortium name="Pathogen Informatics"/>
        </authorList>
    </citation>
    <scope>NUCLEOTIDE SEQUENCE [LARGE SCALE GENOMIC DNA]</scope>
    <source>
        <strain evidence="5 6">NCTC11865</strain>
    </source>
</reference>
<dbReference type="CDD" id="cd03814">
    <property type="entry name" value="GT4-like"/>
    <property type="match status" value="1"/>
</dbReference>
<accession>A0A239X0A3</accession>
<evidence type="ECO:0000313" key="5">
    <source>
        <dbReference type="EMBL" id="SNV39969.1"/>
    </source>
</evidence>
<dbReference type="AlphaFoldDB" id="A0A239X0A3"/>
<dbReference type="eggNOG" id="COG0438">
    <property type="taxonomic scope" value="Bacteria"/>
</dbReference>
<dbReference type="Gene3D" id="3.40.50.2000">
    <property type="entry name" value="Glycogen Phosphorylase B"/>
    <property type="match status" value="2"/>
</dbReference>
<evidence type="ECO:0000259" key="3">
    <source>
        <dbReference type="Pfam" id="PF00534"/>
    </source>
</evidence>
<name>A0A239X0A3_9ACTN</name>
<dbReference type="PANTHER" id="PTHR45947">
    <property type="entry name" value="SULFOQUINOVOSYL TRANSFERASE SQD2"/>
    <property type="match status" value="1"/>
</dbReference>
<dbReference type="Pfam" id="PF00534">
    <property type="entry name" value="Glycos_transf_1"/>
    <property type="match status" value="1"/>
</dbReference>